<feature type="domain" description="RsdA/BaiN/AoA(So)-like insert" evidence="5">
    <location>
        <begin position="194"/>
        <end position="349"/>
    </location>
</feature>
<dbReference type="Gene3D" id="1.10.8.260">
    <property type="entry name" value="HI0933 insert domain-like"/>
    <property type="match status" value="1"/>
</dbReference>
<gene>
    <name evidence="6" type="ORF">IAA66_05815</name>
</gene>
<evidence type="ECO:0000256" key="1">
    <source>
        <dbReference type="ARBA" id="ARBA00001974"/>
    </source>
</evidence>
<dbReference type="SUPFAM" id="SSF51905">
    <property type="entry name" value="FAD/NAD(P)-binding domain"/>
    <property type="match status" value="1"/>
</dbReference>
<dbReference type="InterPro" id="IPR057661">
    <property type="entry name" value="RsdA/BaiN/AoA(So)_Rossmann"/>
</dbReference>
<evidence type="ECO:0000259" key="4">
    <source>
        <dbReference type="Pfam" id="PF03486"/>
    </source>
</evidence>
<reference evidence="6" key="2">
    <citation type="journal article" date="2021" name="PeerJ">
        <title>Extensive microbial diversity within the chicken gut microbiome revealed by metagenomics and culture.</title>
        <authorList>
            <person name="Gilroy R."/>
            <person name="Ravi A."/>
            <person name="Getino M."/>
            <person name="Pursley I."/>
            <person name="Horton D.L."/>
            <person name="Alikhan N.F."/>
            <person name="Baker D."/>
            <person name="Gharbi K."/>
            <person name="Hall N."/>
            <person name="Watson M."/>
            <person name="Adriaenssens E.M."/>
            <person name="Foster-Nyarko E."/>
            <person name="Jarju S."/>
            <person name="Secka A."/>
            <person name="Antonio M."/>
            <person name="Oren A."/>
            <person name="Chaudhuri R.R."/>
            <person name="La Ragione R."/>
            <person name="Hildebrand F."/>
            <person name="Pallen M.J."/>
        </authorList>
    </citation>
    <scope>NUCLEOTIDE SEQUENCE</scope>
    <source>
        <strain evidence="6">ChiHile30-977</strain>
    </source>
</reference>
<dbReference type="EMBL" id="DVFI01000088">
    <property type="protein sequence ID" value="HIQ63089.1"/>
    <property type="molecule type" value="Genomic_DNA"/>
</dbReference>
<dbReference type="PANTHER" id="PTHR42887:SF2">
    <property type="entry name" value="OS12G0638800 PROTEIN"/>
    <property type="match status" value="1"/>
</dbReference>
<name>A0A9D0YVZ8_9FIRM</name>
<dbReference type="SUPFAM" id="SSF160996">
    <property type="entry name" value="HI0933 insert domain-like"/>
    <property type="match status" value="1"/>
</dbReference>
<proteinExistence type="predicted"/>
<dbReference type="InterPro" id="IPR055178">
    <property type="entry name" value="RsdA/BaiN/AoA(So)-like_dom"/>
</dbReference>
<comment type="caution">
    <text evidence="6">The sequence shown here is derived from an EMBL/GenBank/DDBJ whole genome shotgun (WGS) entry which is preliminary data.</text>
</comment>
<comment type="cofactor">
    <cofactor evidence="1">
        <name>FAD</name>
        <dbReference type="ChEBI" id="CHEBI:57692"/>
    </cofactor>
</comment>
<evidence type="ECO:0000313" key="6">
    <source>
        <dbReference type="EMBL" id="HIQ63089.1"/>
    </source>
</evidence>
<evidence type="ECO:0000259" key="5">
    <source>
        <dbReference type="Pfam" id="PF22780"/>
    </source>
</evidence>
<dbReference type="Pfam" id="PF22780">
    <property type="entry name" value="HI0933_like_1st"/>
    <property type="match status" value="1"/>
</dbReference>
<dbReference type="NCBIfam" id="TIGR00275">
    <property type="entry name" value="aminoacetone oxidase family FAD-binding enzyme"/>
    <property type="match status" value="1"/>
</dbReference>
<dbReference type="PRINTS" id="PR00368">
    <property type="entry name" value="FADPNR"/>
</dbReference>
<sequence length="415" mass="43641">MPAMHNRLPLAIVGAGASGLMAAYAAARVRPHSVVLLEKQERAGRKLLATGNGRCNLLNARPDPGRYHGSGAALARAYLERTPPAALEAVFARMGLVCREEEEGRVYPHSGQASAVLDVLRFACARSGVDLRCGQRVLGIERRADSFALHMQETTLRAGAVVIAAGGAAAPSLGADESAYSLLSSLGHRMAPLRPALSPLKLDTSRIRGLKGVRTPCALTLEVDGRAVQCERGEALFTDYGVSGVAAMQLARRAEEAVRTGRKTALRINLLEGCDALALAEARAALLDGMAMEDFFAGLLHRRIGLCLLREAGIAPQTPVSPGAARRVAALLQAWTLPVAGVLPLAHAQITAGGAHASEFDPDTLMSRRAAGLFACGEALDVDGDCGGYNLMWAWLSGLTAGESAARYLEGRDGR</sequence>
<evidence type="ECO:0000256" key="2">
    <source>
        <dbReference type="ARBA" id="ARBA00022630"/>
    </source>
</evidence>
<protein>
    <submittedName>
        <fullName evidence="6">Aminoacetone oxidase family FAD-binding enzyme</fullName>
    </submittedName>
</protein>
<accession>A0A9D0YVZ8</accession>
<keyword evidence="2" id="KW-0285">Flavoprotein</keyword>
<evidence type="ECO:0000256" key="3">
    <source>
        <dbReference type="ARBA" id="ARBA00022827"/>
    </source>
</evidence>
<dbReference type="InterPro" id="IPR023166">
    <property type="entry name" value="BaiN-like_dom_sf"/>
</dbReference>
<dbReference type="Gene3D" id="2.40.30.10">
    <property type="entry name" value="Translation factors"/>
    <property type="match status" value="1"/>
</dbReference>
<dbReference type="InterPro" id="IPR036188">
    <property type="entry name" value="FAD/NAD-bd_sf"/>
</dbReference>
<dbReference type="Pfam" id="PF03486">
    <property type="entry name" value="HI0933_like"/>
    <property type="match status" value="1"/>
</dbReference>
<dbReference type="InterPro" id="IPR004792">
    <property type="entry name" value="BaiN-like"/>
</dbReference>
<dbReference type="Proteomes" id="UP000886819">
    <property type="component" value="Unassembled WGS sequence"/>
</dbReference>
<reference evidence="6" key="1">
    <citation type="submission" date="2020-10" db="EMBL/GenBank/DDBJ databases">
        <authorList>
            <person name="Gilroy R."/>
        </authorList>
    </citation>
    <scope>NUCLEOTIDE SEQUENCE</scope>
    <source>
        <strain evidence="6">ChiHile30-977</strain>
    </source>
</reference>
<dbReference type="AlphaFoldDB" id="A0A9D0YVZ8"/>
<evidence type="ECO:0000313" key="7">
    <source>
        <dbReference type="Proteomes" id="UP000886819"/>
    </source>
</evidence>
<keyword evidence="3" id="KW-0274">FAD</keyword>
<dbReference type="PANTHER" id="PTHR42887">
    <property type="entry name" value="OS12G0638800 PROTEIN"/>
    <property type="match status" value="1"/>
</dbReference>
<organism evidence="6 7">
    <name type="scientific">Candidatus Avichristensenella intestinipullorum</name>
    <dbReference type="NCBI Taxonomy" id="2840693"/>
    <lineage>
        <taxon>Bacteria</taxon>
        <taxon>Bacillati</taxon>
        <taxon>Bacillota</taxon>
        <taxon>Clostridia</taxon>
        <taxon>Candidatus Avichristensenella</taxon>
    </lineage>
</organism>
<dbReference type="Gene3D" id="3.50.50.60">
    <property type="entry name" value="FAD/NAD(P)-binding domain"/>
    <property type="match status" value="1"/>
</dbReference>
<feature type="domain" description="RsdA/BaiN/AoA(So)-like Rossmann fold-like" evidence="4">
    <location>
        <begin position="10"/>
        <end position="403"/>
    </location>
</feature>